<reference evidence="1 2" key="1">
    <citation type="submission" date="2016-10" db="EMBL/GenBank/DDBJ databases">
        <authorList>
            <person name="de Groot N.N."/>
        </authorList>
    </citation>
    <scope>NUCLEOTIDE SEQUENCE [LARGE SCALE GENOMIC DNA]</scope>
    <source>
        <strain evidence="1 2">R5</strain>
    </source>
</reference>
<gene>
    <name evidence="1" type="ORF">SAMN05216337_100451</name>
</gene>
<accession>A0A1G6N8A9</accession>
<dbReference type="AlphaFoldDB" id="A0A1G6N8A9"/>
<name>A0A1G6N8A9_9BRAD</name>
<dbReference type="Proteomes" id="UP000199245">
    <property type="component" value="Unassembled WGS sequence"/>
</dbReference>
<dbReference type="EMBL" id="FMZW01000004">
    <property type="protein sequence ID" value="SDC64043.1"/>
    <property type="molecule type" value="Genomic_DNA"/>
</dbReference>
<evidence type="ECO:0000313" key="1">
    <source>
        <dbReference type="EMBL" id="SDC64043.1"/>
    </source>
</evidence>
<evidence type="ECO:0000313" key="2">
    <source>
        <dbReference type="Proteomes" id="UP000199245"/>
    </source>
</evidence>
<protein>
    <submittedName>
        <fullName evidence="1">Uncharacterized protein</fullName>
    </submittedName>
</protein>
<sequence length="29" mass="3564">MTDEAMSPLRRRMIEDMTIRKFEPKTQHD</sequence>
<organism evidence="1 2">
    <name type="scientific">Bradyrhizobium brasilense</name>
    <dbReference type="NCBI Taxonomy" id="1419277"/>
    <lineage>
        <taxon>Bacteria</taxon>
        <taxon>Pseudomonadati</taxon>
        <taxon>Pseudomonadota</taxon>
        <taxon>Alphaproteobacteria</taxon>
        <taxon>Hyphomicrobiales</taxon>
        <taxon>Nitrobacteraceae</taxon>
        <taxon>Bradyrhizobium</taxon>
    </lineage>
</organism>
<proteinExistence type="predicted"/>